<dbReference type="RefSeq" id="WP_189098316.1">
    <property type="nucleotide sequence ID" value="NZ_BMQO01000001.1"/>
</dbReference>
<proteinExistence type="predicted"/>
<reference evidence="2" key="1">
    <citation type="journal article" date="2019" name="Int. J. Syst. Evol. Microbiol.">
        <title>The Global Catalogue of Microorganisms (GCM) 10K type strain sequencing project: providing services to taxonomists for standard genome sequencing and annotation.</title>
        <authorList>
            <consortium name="The Broad Institute Genomics Platform"/>
            <consortium name="The Broad Institute Genome Sequencing Center for Infectious Disease"/>
            <person name="Wu L."/>
            <person name="Ma J."/>
        </authorList>
    </citation>
    <scope>NUCLEOTIDE SEQUENCE [LARGE SCALE GENOMIC DNA]</scope>
    <source>
        <strain evidence="2">JCM 31406</strain>
    </source>
</reference>
<evidence type="ECO:0000313" key="2">
    <source>
        <dbReference type="Proteomes" id="UP000620633"/>
    </source>
</evidence>
<name>A0ABQ2SBF5_9DEIO</name>
<protein>
    <submittedName>
        <fullName evidence="1">Uncharacterized protein</fullName>
    </submittedName>
</protein>
<evidence type="ECO:0000313" key="1">
    <source>
        <dbReference type="EMBL" id="GGS14533.1"/>
    </source>
</evidence>
<gene>
    <name evidence="1" type="ORF">GCM10008961_02230</name>
</gene>
<comment type="caution">
    <text evidence="1">The sequence shown here is derived from an EMBL/GenBank/DDBJ whole genome shotgun (WGS) entry which is preliminary data.</text>
</comment>
<dbReference type="EMBL" id="BMQO01000001">
    <property type="protein sequence ID" value="GGS14533.1"/>
    <property type="molecule type" value="Genomic_DNA"/>
</dbReference>
<organism evidence="1 2">
    <name type="scientific">Deinococcus knuensis</name>
    <dbReference type="NCBI Taxonomy" id="1837380"/>
    <lineage>
        <taxon>Bacteria</taxon>
        <taxon>Thermotogati</taxon>
        <taxon>Deinococcota</taxon>
        <taxon>Deinococci</taxon>
        <taxon>Deinococcales</taxon>
        <taxon>Deinococcaceae</taxon>
        <taxon>Deinococcus</taxon>
    </lineage>
</organism>
<sequence length="169" mass="18088">MTAKRKTRGTVARLEALEGREAARREAVQAGNWAHLEAARAQLAPADVRAYRDAVGALEEEGDAGGILARLQVACAHLGDGVPVEHPAKEDAEAWAELALNGPDGAPLTAPDPTRAADFVGYFEACGAWCDREARRVPLSPDVHRLARWGASLWRFEAALCRTLNGGRA</sequence>
<accession>A0ABQ2SBF5</accession>
<keyword evidence="2" id="KW-1185">Reference proteome</keyword>
<dbReference type="Proteomes" id="UP000620633">
    <property type="component" value="Unassembled WGS sequence"/>
</dbReference>